<organism evidence="4 5">
    <name type="scientific">Paracoccus aurantius</name>
    <dbReference type="NCBI Taxonomy" id="3073814"/>
    <lineage>
        <taxon>Bacteria</taxon>
        <taxon>Pseudomonadati</taxon>
        <taxon>Pseudomonadota</taxon>
        <taxon>Alphaproteobacteria</taxon>
        <taxon>Rhodobacterales</taxon>
        <taxon>Paracoccaceae</taxon>
        <taxon>Paracoccus</taxon>
    </lineage>
</organism>
<dbReference type="RefSeq" id="WP_311161396.1">
    <property type="nucleotide sequence ID" value="NZ_JAVQLW010000002.1"/>
</dbReference>
<keyword evidence="5" id="KW-1185">Reference proteome</keyword>
<name>A0ABU2HWM6_9RHOB</name>
<accession>A0ABU2HWM6</accession>
<gene>
    <name evidence="4" type="ORF">RGQ15_15290</name>
</gene>
<proteinExistence type="predicted"/>
<dbReference type="Gene3D" id="3.40.50.2000">
    <property type="entry name" value="Glycogen Phosphorylase B"/>
    <property type="match status" value="2"/>
</dbReference>
<evidence type="ECO:0000259" key="2">
    <source>
        <dbReference type="Pfam" id="PF00534"/>
    </source>
</evidence>
<feature type="domain" description="Glycosyltransferase subfamily 4-like N-terminal" evidence="3">
    <location>
        <begin position="93"/>
        <end position="167"/>
    </location>
</feature>
<evidence type="ECO:0000256" key="1">
    <source>
        <dbReference type="ARBA" id="ARBA00022679"/>
    </source>
</evidence>
<dbReference type="InterPro" id="IPR001296">
    <property type="entry name" value="Glyco_trans_1"/>
</dbReference>
<evidence type="ECO:0000259" key="3">
    <source>
        <dbReference type="Pfam" id="PF13439"/>
    </source>
</evidence>
<keyword evidence="1" id="KW-0808">Transferase</keyword>
<dbReference type="PANTHER" id="PTHR46401">
    <property type="entry name" value="GLYCOSYLTRANSFERASE WBBK-RELATED"/>
    <property type="match status" value="1"/>
</dbReference>
<dbReference type="Pfam" id="PF13439">
    <property type="entry name" value="Glyco_transf_4"/>
    <property type="match status" value="1"/>
</dbReference>
<evidence type="ECO:0000313" key="4">
    <source>
        <dbReference type="EMBL" id="MDS9468930.1"/>
    </source>
</evidence>
<protein>
    <submittedName>
        <fullName evidence="4">Glycosyltransferase family 1 protein</fullName>
    </submittedName>
</protein>
<dbReference type="Pfam" id="PF00534">
    <property type="entry name" value="Glycos_transf_1"/>
    <property type="match status" value="1"/>
</dbReference>
<dbReference type="SUPFAM" id="SSF53756">
    <property type="entry name" value="UDP-Glycosyltransferase/glycogen phosphorylase"/>
    <property type="match status" value="1"/>
</dbReference>
<evidence type="ECO:0000313" key="5">
    <source>
        <dbReference type="Proteomes" id="UP001269144"/>
    </source>
</evidence>
<dbReference type="EMBL" id="JAVQLW010000002">
    <property type="protein sequence ID" value="MDS9468930.1"/>
    <property type="molecule type" value="Genomic_DNA"/>
</dbReference>
<feature type="domain" description="Glycosyl transferase family 1" evidence="2">
    <location>
        <begin position="187"/>
        <end position="319"/>
    </location>
</feature>
<dbReference type="Proteomes" id="UP001269144">
    <property type="component" value="Unassembled WGS sequence"/>
</dbReference>
<sequence>MKTVAINGKFLGAPLNGVHRTAALYTEAMIAHRTTDLNVDIIAPRNLSQDSTFSTLEPIVLRSPLGMGQAWEMISLPLATRKHLLLNFCNLAPAIHPNFVVMIHDAQTYLYPEDYSGRQAVAYRALLPLIARRARKVLTVSEFARDSLARHRVAPLDKISVVHNGTDHLLRVRPDNAVLDRHRLRPKEYALAIGSAKSYKNIARLFDAFAHRDLADFPLVIAGGPPPDRYKNLASPPPANIRFLGPVSDPELRALYSHAAMFLFPSRTEGFGLPPLEAMNLGCAVIAADAGAMPEICAEGALLIDPEDTVAWRNAVIAFRDPARRQARSAAAEARARFFSWERAGARLWEVVEDLVL</sequence>
<dbReference type="CDD" id="cd03809">
    <property type="entry name" value="GT4_MtfB-like"/>
    <property type="match status" value="1"/>
</dbReference>
<dbReference type="PANTHER" id="PTHR46401:SF2">
    <property type="entry name" value="GLYCOSYLTRANSFERASE WBBK-RELATED"/>
    <property type="match status" value="1"/>
</dbReference>
<reference evidence="5" key="1">
    <citation type="submission" date="2023-07" db="EMBL/GenBank/DDBJ databases">
        <title>Paracoccus sp. MBLB3053 whole genome sequence.</title>
        <authorList>
            <person name="Hwang C.Y."/>
            <person name="Cho E.-S."/>
            <person name="Seo M.-J."/>
        </authorList>
    </citation>
    <scope>NUCLEOTIDE SEQUENCE [LARGE SCALE GENOMIC DNA]</scope>
    <source>
        <strain evidence="5">MBLB3053</strain>
    </source>
</reference>
<comment type="caution">
    <text evidence="4">The sequence shown here is derived from an EMBL/GenBank/DDBJ whole genome shotgun (WGS) entry which is preliminary data.</text>
</comment>
<dbReference type="InterPro" id="IPR028098">
    <property type="entry name" value="Glyco_trans_4-like_N"/>
</dbReference>